<organism evidence="1 2">
    <name type="scientific">Aphis glycines</name>
    <name type="common">Soybean aphid</name>
    <dbReference type="NCBI Taxonomy" id="307491"/>
    <lineage>
        <taxon>Eukaryota</taxon>
        <taxon>Metazoa</taxon>
        <taxon>Ecdysozoa</taxon>
        <taxon>Arthropoda</taxon>
        <taxon>Hexapoda</taxon>
        <taxon>Insecta</taxon>
        <taxon>Pterygota</taxon>
        <taxon>Neoptera</taxon>
        <taxon>Paraneoptera</taxon>
        <taxon>Hemiptera</taxon>
        <taxon>Sternorrhyncha</taxon>
        <taxon>Aphidomorpha</taxon>
        <taxon>Aphidoidea</taxon>
        <taxon>Aphididae</taxon>
        <taxon>Aphidini</taxon>
        <taxon>Aphis</taxon>
        <taxon>Aphis</taxon>
    </lineage>
</organism>
<dbReference type="EMBL" id="VYZN01000208">
    <property type="protein sequence ID" value="KAE9523111.1"/>
    <property type="molecule type" value="Genomic_DNA"/>
</dbReference>
<proteinExistence type="predicted"/>
<comment type="caution">
    <text evidence="1">The sequence shown here is derived from an EMBL/GenBank/DDBJ whole genome shotgun (WGS) entry which is preliminary data.</text>
</comment>
<dbReference type="AlphaFoldDB" id="A0A6G0SZK2"/>
<evidence type="ECO:0000313" key="1">
    <source>
        <dbReference type="EMBL" id="KAE9523111.1"/>
    </source>
</evidence>
<sequence length="244" mass="27811">MSLKEKLDEVAHYIVIQYPKLNFGNVSVSDSCVTNICNIIFNKENDRSLKKTIANAINRNTSSLRKRITKSLKPLQIVFTVIEYIKNVKKHFNVSLCNPSDDTNHVDSNTAYINENSGIKNNSFENCTSYSDYTEPELVQNDYVSLEYTSVSPQKNIIVESDFVTPSKLECRKGVGLVASPLRNAFFKKTPVKSGVVLPLETKNCFPKQYNSNECPFFEGIFTFSYDEWSHMLYTHINESAQEL</sequence>
<name>A0A6G0SZK2_APHGL</name>
<keyword evidence="2" id="KW-1185">Reference proteome</keyword>
<accession>A0A6G0SZK2</accession>
<gene>
    <name evidence="1" type="ORF">AGLY_016498</name>
</gene>
<dbReference type="Proteomes" id="UP000475862">
    <property type="component" value="Unassembled WGS sequence"/>
</dbReference>
<protein>
    <submittedName>
        <fullName evidence="1">Uncharacterized protein</fullName>
    </submittedName>
</protein>
<evidence type="ECO:0000313" key="2">
    <source>
        <dbReference type="Proteomes" id="UP000475862"/>
    </source>
</evidence>
<dbReference type="OrthoDB" id="6619368at2759"/>
<reference evidence="1 2" key="1">
    <citation type="submission" date="2019-08" db="EMBL/GenBank/DDBJ databases">
        <title>The genome of the soybean aphid Biotype 1, its phylome, world population structure and adaptation to the North American continent.</title>
        <authorList>
            <person name="Giordano R."/>
            <person name="Donthu R.K."/>
            <person name="Hernandez A.G."/>
            <person name="Wright C.L."/>
            <person name="Zimin A.V."/>
        </authorList>
    </citation>
    <scope>NUCLEOTIDE SEQUENCE [LARGE SCALE GENOMIC DNA]</scope>
    <source>
        <tissue evidence="1">Whole aphids</tissue>
    </source>
</reference>